<feature type="domain" description="Clu" evidence="2">
    <location>
        <begin position="317"/>
        <end position="623"/>
    </location>
</feature>
<dbReference type="InterPro" id="IPR025697">
    <property type="entry name" value="CLU_dom"/>
</dbReference>
<comment type="caution">
    <text evidence="3">The sequence shown here is derived from an EMBL/GenBank/DDBJ whole genome shotgun (WGS) entry which is preliminary data.</text>
</comment>
<dbReference type="Proteomes" id="UP000195521">
    <property type="component" value="Unassembled WGS sequence"/>
</dbReference>
<protein>
    <recommendedName>
        <fullName evidence="2">Clu domain-containing protein</fullName>
    </recommendedName>
</protein>
<accession>A0A1Y1JSB3</accession>
<evidence type="ECO:0000256" key="1">
    <source>
        <dbReference type="SAM" id="MobiDB-lite"/>
    </source>
</evidence>
<dbReference type="GeneID" id="39750086"/>
<dbReference type="SUPFAM" id="SSF48452">
    <property type="entry name" value="TPR-like"/>
    <property type="match status" value="1"/>
</dbReference>
<evidence type="ECO:0000313" key="3">
    <source>
        <dbReference type="EMBL" id="GAW83343.1"/>
    </source>
</evidence>
<sequence>MGTEESPFSTFIKEKGQQWEENEEMLNQPNGYFKALDDSLIEENFKSNNGVPEEVINGSKYTSDERKQTNRNVTNRKLHNPKLPNEQQLIESKERKKGKLKRKKKNTICLLKSQNLRNLIFKEETDAEPEIKTFDIRRALKDVPTENLPQRLISNKKMNEMDKCVGNEKENFTKYTKIISVKKNNESLAHNYINKNIESREETLGIKPQICISPIVGNEPGEECYNVEIDKSKFSRIQKLFLKANKGNNFSEIEQESENHVNNKSSAQYNMLEDSTDNSSSSSSVGAQLDKEEDIPKQLNNKLNIFNNLIGNMKPCRSYNMDISHPLYSFLCKNENSYLSSNWHDRINYAFRNIWTLRGYMHDEKSEGEREKEFFNELELFHMSSKIGACGLIYSLFLKNQELENSSVNYFKKCFVQVSKERYPHIYKIYKPKFDDDLVFLFDSLVFTVILGSQVNNINYNTARKIYSNDMKGKNALCECIFNLKNSSKFALPIASQIDFMGMRVISEPLMPLNESYPPVDIIKDIFRGVYLTDYKTEDENEFFKKRIKSMDSIYSPGKGPDKDDEFCSKNLEKGNNLQREKNCTYKNKRKGLKQREYLKRKKEKVFYERLFLEMENYDPELYEQLKQMSDYMNYHCCILPLGFSNYYECKIFKKRNNVKIYKSHIDNMFIVRGAEEILPPFLLNSTDMSFNKRIRYEFIKYYYEHSLCNTTLSIDIKNHKLNQHKNNVDLLKDASKECLDNIENYILPKIVNIVTNFSDSFDITEVYHSHGVNMSNLGYLLNNDNKTPEFLTDVICRELICRTLKCIFYEKIHSFLMIILKKGKRNSITNCRSDNYDESNTTYYDTFFKNDKKICIHDKMSDINRHNSGDNECGEECTYEECNKFICFCENCFTQWDYFPELIPHKLLIRLINLTLNIRTVDSIKFWHKVLIPECIKKFQINLNDHIKIKEMEIYGLLVCIEHHIGVYFKNECKKNYKVRLPLTLDDMSNFFSDKEKILFPNVCHLREIFELRSEVSDEVDENTDSIYYEDSYSENTYNNYEYKIDPSETYPKRGITDNSSYKGYISFSQKSTHRNYKNLDPLTSDECSRTIRRKERMKNNCNISCDSSYNGSSNVKLRNVYSLVDKMNKKKYLILGRNNRNKCRGKKREVSNNDNMNYRRGNKQLDNFRMNHFVLFYPNTKGCFPKYSTWSYRTREKLFSLHNMLQEKFKIKNMLKENIVNIIYPKENDFLHMNNICTVGSCNKIKSFVYEYNIPCHPYCILNEKMKCINYVRAKKCIYLLLNFSINKNIIELSKRFLFLAYLHFEHGYIKKCLNVCYYIYKITPNIGTIRRDILILILQCKVKEGNIEDALIIYKLIVIFNKFYDGDTNSISTLLCNVLLACYYYDIANERKEKCTDGKSWKKFLDNASNAEGKNDDPENYETENYEMGGENITNKNCTKKDKMLLDQVDYLELKKKHLFKALHYSEECYRTISTTMNDISSHYICIFSLILQGNILMDLNKFKSAIKYYTLSIHNCERAKLPNFLILQNKCLLAVSLKNNGNFDKAIEITEDCLKTLSSSTCSSRSLTLYIIYRLAEMKQYIGCRDLIYPNISLDNVSNAHIKKKITTSDFLILEKNYLNEKNKKYRKEAIELYIKLYEKLKSQKNYNLVFAKDIFGCYYTKDDLLPSSNKNEDMGKEDMEKIFIIIREILKIKVISLSMKKQFMLASKLLGIILSKNSSPFVKNLTLMKKGGINMENKPSIFRNLCFDECNTRRDFPTVTKREDCFDNTWYKNNSEEMRIDEILDDIHLNHKGGNRGRALNLQLSNFHQNTHGNFFHRNCYTREYDYVSIEKILFDDTYFTIDDICKYCYSKCNIYNNKQKMGTETNYNCLLNPSIWFDLLFFSVMKGTCGHTELILLIDLVKFFLTPLQKQLILFHVKSLSNITENEQYSEYIQYLLNNEGNKILNLTNILDKEKKSRNLSVNLHPELSNFHKEHVVKNVDFLSNIIVTNPWFFSPSSVFDSSK</sequence>
<organism evidence="3 4">
    <name type="scientific">Plasmodium gonderi</name>
    <dbReference type="NCBI Taxonomy" id="77519"/>
    <lineage>
        <taxon>Eukaryota</taxon>
        <taxon>Sar</taxon>
        <taxon>Alveolata</taxon>
        <taxon>Apicomplexa</taxon>
        <taxon>Aconoidasida</taxon>
        <taxon>Haemosporida</taxon>
        <taxon>Plasmodiidae</taxon>
        <taxon>Plasmodium</taxon>
        <taxon>Plasmodium (Plasmodium)</taxon>
    </lineage>
</organism>
<proteinExistence type="predicted"/>
<dbReference type="InterPro" id="IPR011990">
    <property type="entry name" value="TPR-like_helical_dom_sf"/>
</dbReference>
<evidence type="ECO:0000259" key="2">
    <source>
        <dbReference type="PROSITE" id="PS51823"/>
    </source>
</evidence>
<evidence type="ECO:0000313" key="4">
    <source>
        <dbReference type="Proteomes" id="UP000195521"/>
    </source>
</evidence>
<dbReference type="OMA" id="YLHFEHG"/>
<dbReference type="RefSeq" id="XP_028545932.1">
    <property type="nucleotide sequence ID" value="XM_028690131.1"/>
</dbReference>
<dbReference type="EMBL" id="BDQF01000015">
    <property type="protein sequence ID" value="GAW83343.1"/>
    <property type="molecule type" value="Genomic_DNA"/>
</dbReference>
<keyword evidence="4" id="KW-1185">Reference proteome</keyword>
<feature type="region of interest" description="Disordered" evidence="1">
    <location>
        <begin position="46"/>
        <end position="101"/>
    </location>
</feature>
<name>A0A1Y1JSB3_PLAGO</name>
<dbReference type="OrthoDB" id="626167at2759"/>
<dbReference type="PROSITE" id="PS51823">
    <property type="entry name" value="CLU"/>
    <property type="match status" value="1"/>
</dbReference>
<reference evidence="4" key="1">
    <citation type="submission" date="2017-04" db="EMBL/GenBank/DDBJ databases">
        <title>Plasmodium gonderi genome.</title>
        <authorList>
            <person name="Arisue N."/>
            <person name="Honma H."/>
            <person name="Kawai S."/>
            <person name="Tougan T."/>
            <person name="Tanabe K."/>
            <person name="Horii T."/>
        </authorList>
    </citation>
    <scope>NUCLEOTIDE SEQUENCE [LARGE SCALE GENOMIC DNA]</scope>
    <source>
        <strain evidence="4">ATCC 30045</strain>
    </source>
</reference>
<gene>
    <name evidence="3" type="ORF">PGO_141370</name>
</gene>